<sequence length="159" mass="18478">MLKYFEPVNNRRVVYLDIREDLSDFESVDLNNWAAFVIEDNANNPLLLTFASLCIKKDVLYMCATGKACSIVEDIFDETLVELKVFEQKLPSWMTTEDDVLMTNWHHDFEEGFWYITSVASYNDVLIDTVLVANLTEVDHSQHIEDLITNINKGWLPKH</sequence>
<accession>A0A327WXL9</accession>
<dbReference type="EMBL" id="QLMC01000003">
    <property type="protein sequence ID" value="RAJ98092.1"/>
    <property type="molecule type" value="Genomic_DNA"/>
</dbReference>
<dbReference type="Pfam" id="PF24733">
    <property type="entry name" value="DUF7684"/>
    <property type="match status" value="1"/>
</dbReference>
<proteinExistence type="predicted"/>
<dbReference type="OrthoDB" id="794777at2"/>
<comment type="caution">
    <text evidence="2">The sequence shown here is derived from an EMBL/GenBank/DDBJ whole genome shotgun (WGS) entry which is preliminary data.</text>
</comment>
<evidence type="ECO:0000313" key="3">
    <source>
        <dbReference type="Proteomes" id="UP000248790"/>
    </source>
</evidence>
<gene>
    <name evidence="2" type="ORF">LX87_03000</name>
</gene>
<feature type="domain" description="DUF7684" evidence="1">
    <location>
        <begin position="34"/>
        <end position="144"/>
    </location>
</feature>
<organism evidence="2 3">
    <name type="scientific">Larkinella arboricola</name>
    <dbReference type="NCBI Taxonomy" id="643671"/>
    <lineage>
        <taxon>Bacteria</taxon>
        <taxon>Pseudomonadati</taxon>
        <taxon>Bacteroidota</taxon>
        <taxon>Cytophagia</taxon>
        <taxon>Cytophagales</taxon>
        <taxon>Spirosomataceae</taxon>
        <taxon>Larkinella</taxon>
    </lineage>
</organism>
<dbReference type="InterPro" id="IPR056101">
    <property type="entry name" value="DUF7684"/>
</dbReference>
<dbReference type="Proteomes" id="UP000248790">
    <property type="component" value="Unassembled WGS sequence"/>
</dbReference>
<reference evidence="2 3" key="1">
    <citation type="submission" date="2018-06" db="EMBL/GenBank/DDBJ databases">
        <title>Genomic Encyclopedia of Archaeal and Bacterial Type Strains, Phase II (KMG-II): from individual species to whole genera.</title>
        <authorList>
            <person name="Goeker M."/>
        </authorList>
    </citation>
    <scope>NUCLEOTIDE SEQUENCE [LARGE SCALE GENOMIC DNA]</scope>
    <source>
        <strain evidence="2 3">DSM 21851</strain>
    </source>
</reference>
<protein>
    <recommendedName>
        <fullName evidence="1">DUF7684 domain-containing protein</fullName>
    </recommendedName>
</protein>
<dbReference type="RefSeq" id="WP_111629027.1">
    <property type="nucleotide sequence ID" value="NZ_QLMC01000003.1"/>
</dbReference>
<evidence type="ECO:0000259" key="1">
    <source>
        <dbReference type="Pfam" id="PF24733"/>
    </source>
</evidence>
<keyword evidence="3" id="KW-1185">Reference proteome</keyword>
<evidence type="ECO:0000313" key="2">
    <source>
        <dbReference type="EMBL" id="RAJ98092.1"/>
    </source>
</evidence>
<name>A0A327WXL9_LARAB</name>
<dbReference type="AlphaFoldDB" id="A0A327WXL9"/>